<accession>A0A8H5Y2W6</accession>
<feature type="region of interest" description="Disordered" evidence="1">
    <location>
        <begin position="233"/>
        <end position="255"/>
    </location>
</feature>
<gene>
    <name evidence="2" type="ORF">FMUND_12390</name>
</gene>
<name>A0A8H5Y2W6_9HYPO</name>
<dbReference type="EMBL" id="JAAOAN010000509">
    <property type="protein sequence ID" value="KAF5704662.1"/>
    <property type="molecule type" value="Genomic_DNA"/>
</dbReference>
<keyword evidence="3" id="KW-1185">Reference proteome</keyword>
<evidence type="ECO:0000313" key="3">
    <source>
        <dbReference type="Proteomes" id="UP000544331"/>
    </source>
</evidence>
<evidence type="ECO:0000256" key="1">
    <source>
        <dbReference type="SAM" id="MobiDB-lite"/>
    </source>
</evidence>
<evidence type="ECO:0000313" key="2">
    <source>
        <dbReference type="EMBL" id="KAF5704662.1"/>
    </source>
</evidence>
<sequence length="255" mass="27685">MIDSVSHDTSEVLAVTKLDGASSQSPWPDKGDAIGIESYENTKVDHGDDDTADVTGERQDSAKVVATEVGVVKADNQDVLHETINDELLAEVDGALDRRPAQHPQLSIDDPSGHADTASRGQYGTSANCSSLYVRSQNTKGDKKSWTLEATRNLPVSEKGAQHVEDHNDYLHGFQVALELRAKKLGWPEHEQLAAVNTAKMGEEARKKVIDGKHYLNIGYDLVDQLLRDLETTKSRARASSGPLGANQYGNQAAE</sequence>
<feature type="region of interest" description="Disordered" evidence="1">
    <location>
        <begin position="102"/>
        <end position="123"/>
    </location>
</feature>
<proteinExistence type="predicted"/>
<dbReference type="AlphaFoldDB" id="A0A8H5Y2W6"/>
<reference evidence="2 3" key="1">
    <citation type="submission" date="2020-05" db="EMBL/GenBank/DDBJ databases">
        <title>Identification and distribution of gene clusters putatively required for synthesis of sphingolipid metabolism inhibitors in phylogenetically diverse species of the filamentous fungus Fusarium.</title>
        <authorList>
            <person name="Kim H.-S."/>
            <person name="Busman M."/>
            <person name="Brown D.W."/>
            <person name="Divon H."/>
            <person name="Uhlig S."/>
            <person name="Proctor R.H."/>
        </authorList>
    </citation>
    <scope>NUCLEOTIDE SEQUENCE [LARGE SCALE GENOMIC DNA]</scope>
    <source>
        <strain evidence="2 3">NRRL 66235</strain>
    </source>
</reference>
<feature type="region of interest" description="Disordered" evidence="1">
    <location>
        <begin position="17"/>
        <end position="59"/>
    </location>
</feature>
<protein>
    <submittedName>
        <fullName evidence="2">Uncharacterized protein</fullName>
    </submittedName>
</protein>
<organism evidence="2 3">
    <name type="scientific">Fusarium mundagurra</name>
    <dbReference type="NCBI Taxonomy" id="1567541"/>
    <lineage>
        <taxon>Eukaryota</taxon>
        <taxon>Fungi</taxon>
        <taxon>Dikarya</taxon>
        <taxon>Ascomycota</taxon>
        <taxon>Pezizomycotina</taxon>
        <taxon>Sordariomycetes</taxon>
        <taxon>Hypocreomycetidae</taxon>
        <taxon>Hypocreales</taxon>
        <taxon>Nectriaceae</taxon>
        <taxon>Fusarium</taxon>
        <taxon>Fusarium fujikuroi species complex</taxon>
    </lineage>
</organism>
<comment type="caution">
    <text evidence="2">The sequence shown here is derived from an EMBL/GenBank/DDBJ whole genome shotgun (WGS) entry which is preliminary data.</text>
</comment>
<dbReference type="Proteomes" id="UP000544331">
    <property type="component" value="Unassembled WGS sequence"/>
</dbReference>